<organism evidence="1 2">
    <name type="scientific">Sphingomonas oligophenolica</name>
    <dbReference type="NCBI Taxonomy" id="301154"/>
    <lineage>
        <taxon>Bacteria</taxon>
        <taxon>Pseudomonadati</taxon>
        <taxon>Pseudomonadota</taxon>
        <taxon>Alphaproteobacteria</taxon>
        <taxon>Sphingomonadales</taxon>
        <taxon>Sphingomonadaceae</taxon>
        <taxon>Sphingomonas</taxon>
    </lineage>
</organism>
<evidence type="ECO:0000313" key="2">
    <source>
        <dbReference type="Proteomes" id="UP000318413"/>
    </source>
</evidence>
<accession>A0A502CNE5</accession>
<keyword evidence="2" id="KW-1185">Reference proteome</keyword>
<dbReference type="Pfam" id="PF06995">
    <property type="entry name" value="Phage_P2_GpU"/>
    <property type="match status" value="1"/>
</dbReference>
<dbReference type="EMBL" id="RCZK01000002">
    <property type="protein sequence ID" value="TPG14378.1"/>
    <property type="molecule type" value="Genomic_DNA"/>
</dbReference>
<dbReference type="RefSeq" id="WP_140867742.1">
    <property type="nucleotide sequence ID" value="NZ_RCZK01000002.1"/>
</dbReference>
<dbReference type="AlphaFoldDB" id="A0A502CNE5"/>
<dbReference type="InterPro" id="IPR009734">
    <property type="entry name" value="Myoviridae_GpU"/>
</dbReference>
<proteinExistence type="predicted"/>
<evidence type="ECO:0000313" key="1">
    <source>
        <dbReference type="EMBL" id="TPG14378.1"/>
    </source>
</evidence>
<reference evidence="1 2" key="1">
    <citation type="journal article" date="2019" name="Environ. Microbiol.">
        <title>Species interactions and distinct microbial communities in high Arctic permafrost affected cryosols are associated with the CH4 and CO2 gas fluxes.</title>
        <authorList>
            <person name="Altshuler I."/>
            <person name="Hamel J."/>
            <person name="Turney S."/>
            <person name="Magnuson E."/>
            <person name="Levesque R."/>
            <person name="Greer C."/>
            <person name="Whyte L.G."/>
        </authorList>
    </citation>
    <scope>NUCLEOTIDE SEQUENCE [LARGE SCALE GENOMIC DNA]</scope>
    <source>
        <strain evidence="1 2">S5.1</strain>
    </source>
</reference>
<sequence length="132" mass="14440">MPSLLSYGMFGFSMATLAHDELSRRRNWRHATSSRIGARDATQFTGPGEDTVSIQGSALAELQDGRASLDQLAAMAATGEPWPLVDGLGRIYGSFVITALDERQKHFFPNGEPRRIDFSVDLLAVDDPERSA</sequence>
<dbReference type="PIRSF" id="PIRSF029208">
    <property type="entry name" value="Phage_tail_GPU"/>
    <property type="match status" value="1"/>
</dbReference>
<comment type="caution">
    <text evidence="1">The sequence shown here is derived from an EMBL/GenBank/DDBJ whole genome shotgun (WGS) entry which is preliminary data.</text>
</comment>
<dbReference type="Proteomes" id="UP000318413">
    <property type="component" value="Unassembled WGS sequence"/>
</dbReference>
<dbReference type="InterPro" id="IPR016912">
    <property type="entry name" value="Phage_P2_GpU"/>
</dbReference>
<gene>
    <name evidence="1" type="ORF">EAH84_03460</name>
</gene>
<name>A0A502CNE5_9SPHN</name>
<protein>
    <submittedName>
        <fullName evidence="1">Phage tail protein</fullName>
    </submittedName>
</protein>
<dbReference type="OrthoDB" id="1550902at2"/>